<evidence type="ECO:0000313" key="5">
    <source>
        <dbReference type="Proteomes" id="UP001153761"/>
    </source>
</evidence>
<dbReference type="InterPro" id="IPR016024">
    <property type="entry name" value="ARM-type_fold"/>
</dbReference>
<dbReference type="Gene3D" id="3.40.50.300">
    <property type="entry name" value="P-loop containing nucleotide triphosphate hydrolases"/>
    <property type="match status" value="1"/>
</dbReference>
<dbReference type="SUPFAM" id="SSF48371">
    <property type="entry name" value="ARM repeat"/>
    <property type="match status" value="1"/>
</dbReference>
<dbReference type="AlphaFoldDB" id="A0AAD1Q068"/>
<keyword evidence="1" id="KW-0472">Membrane</keyword>
<accession>A0AAD1Q068</accession>
<feature type="chain" id="PRO_5042208483" evidence="2">
    <location>
        <begin position="34"/>
        <end position="599"/>
    </location>
</feature>
<name>A0AAD1Q068_PLAAG</name>
<dbReference type="SUPFAM" id="SSF52540">
    <property type="entry name" value="P-loop containing nucleoside triphosphate hydrolases"/>
    <property type="match status" value="1"/>
</dbReference>
<feature type="signal peptide" evidence="2">
    <location>
        <begin position="1"/>
        <end position="33"/>
    </location>
</feature>
<keyword evidence="4" id="KW-0456">Lyase</keyword>
<sequence length="599" mass="68714">MHPYWHKVSQAIKVAVVGVSLPLLLSSAGFAQATQVGDSRIEKSIQILKDSDQDNDQEAIDLLMKIIESQKEDDEVRVLATETLVENVLVDNESHLNRKDIEQLVERLIEEVVNSSKDRPEFTKWSLYPLGKAIENQKKNLKIKDLQIKKIIDLLDDHNHPSFYERVTYPLREAVKFNNSEKLKTSLETIANNTDEDWRTRIGVAETLGFSGYHVETSMKVLTDFLLDQNKGSEKQEFALNSIEIVADELPDLAISKDSFYYWADQKDKEDIKKDWLRGLNVALEKLDVNKTPDQLDGNDISNVKKAVKNAIDVIEAAPENSWMKNRVLIAAIIIIILWFILLDLLVLFKPLWLLNISDWLEKNNLSLTLWGINISTTVVRIFLFRFQYDPRVLDAWVKTKLATASRQFNDNDTVKDREIYVPTIPVILNGKLINELTPKDLQDKFSEPRETLLICGEDGSGKTALACQLAKWAMKDDPNQRLCPNHQMLPIFIERELSDDANNQQTLIEEIHGKLESLIEEVMPISEEFVEHLLRKKRLLVIVDGYSEMSPETRQKIKPESKNFLVHALIITSRSKEILGSVKNKSIIEMKGVHHTKY</sequence>
<keyword evidence="1" id="KW-0812">Transmembrane</keyword>
<keyword evidence="1" id="KW-1133">Transmembrane helix</keyword>
<dbReference type="Pfam" id="PF05729">
    <property type="entry name" value="NACHT"/>
    <property type="match status" value="1"/>
</dbReference>
<reference evidence="4" key="1">
    <citation type="submission" date="2020-09" db="EMBL/GenBank/DDBJ databases">
        <authorList>
            <person name="Blom J."/>
        </authorList>
    </citation>
    <scope>NUCLEOTIDE SEQUENCE</scope>
    <source>
        <strain evidence="4">No.66</strain>
    </source>
</reference>
<feature type="domain" description="NACHT" evidence="3">
    <location>
        <begin position="451"/>
        <end position="551"/>
    </location>
</feature>
<evidence type="ECO:0000313" key="4">
    <source>
        <dbReference type="EMBL" id="CAD5928285.1"/>
    </source>
</evidence>
<dbReference type="InterPro" id="IPR027417">
    <property type="entry name" value="P-loop_NTPase"/>
</dbReference>
<proteinExistence type="predicted"/>
<dbReference type="PROSITE" id="PS50837">
    <property type="entry name" value="NACHT"/>
    <property type="match status" value="1"/>
</dbReference>
<dbReference type="EMBL" id="LR882963">
    <property type="protein sequence ID" value="CAD5928285.1"/>
    <property type="molecule type" value="Genomic_DNA"/>
</dbReference>
<feature type="transmembrane region" description="Helical" evidence="1">
    <location>
        <begin position="370"/>
        <end position="389"/>
    </location>
</feature>
<dbReference type="Proteomes" id="UP001153761">
    <property type="component" value="Chromosome"/>
</dbReference>
<evidence type="ECO:0000259" key="3">
    <source>
        <dbReference type="PROSITE" id="PS50837"/>
    </source>
</evidence>
<protein>
    <submittedName>
        <fullName evidence="4">PBS lyase HEAT-like repeat</fullName>
    </submittedName>
</protein>
<evidence type="ECO:0000256" key="1">
    <source>
        <dbReference type="SAM" id="Phobius"/>
    </source>
</evidence>
<dbReference type="InterPro" id="IPR007111">
    <property type="entry name" value="NACHT_NTPase"/>
</dbReference>
<organism evidence="4 5">
    <name type="scientific">Planktothrix agardhii</name>
    <name type="common">Oscillatoria agardhii</name>
    <dbReference type="NCBI Taxonomy" id="1160"/>
    <lineage>
        <taxon>Bacteria</taxon>
        <taxon>Bacillati</taxon>
        <taxon>Cyanobacteriota</taxon>
        <taxon>Cyanophyceae</taxon>
        <taxon>Oscillatoriophycideae</taxon>
        <taxon>Oscillatoriales</taxon>
        <taxon>Microcoleaceae</taxon>
        <taxon>Planktothrix</taxon>
    </lineage>
</organism>
<gene>
    <name evidence="4" type="ORF">PANO66_01164</name>
</gene>
<evidence type="ECO:0000256" key="2">
    <source>
        <dbReference type="SAM" id="SignalP"/>
    </source>
</evidence>
<keyword evidence="2" id="KW-0732">Signal</keyword>
<dbReference type="GO" id="GO:0016829">
    <property type="term" value="F:lyase activity"/>
    <property type="evidence" value="ECO:0007669"/>
    <property type="project" value="UniProtKB-KW"/>
</dbReference>
<feature type="transmembrane region" description="Helical" evidence="1">
    <location>
        <begin position="328"/>
        <end position="349"/>
    </location>
</feature>